<dbReference type="PANTHER" id="PTHR47891">
    <property type="entry name" value="TRANSPORTER-RELATED"/>
    <property type="match status" value="1"/>
</dbReference>
<dbReference type="InterPro" id="IPR002523">
    <property type="entry name" value="MgTranspt_CorA/ZnTranspt_ZntB"/>
</dbReference>
<keyword evidence="4 6" id="KW-1133">Transmembrane helix</keyword>
<comment type="caution">
    <text evidence="7">The sequence shown here is derived from an EMBL/GenBank/DDBJ whole genome shotgun (WGS) entry which is preliminary data.</text>
</comment>
<evidence type="ECO:0000313" key="8">
    <source>
        <dbReference type="Proteomes" id="UP000712527"/>
    </source>
</evidence>
<sequence length="324" mass="36569">MIECLLTGTNGTMERVDAPCPGCWVNVVAPTEEERSRLETEVGVLPEFMRSALDEEETSRIDYDEDARQTFVIVDYPMVDEDGATVRGSLPLQYDTMPLTMVFLPEKSMFVTISIFENPVVGDFAGGRVRNVDTRYRTRFLLQLLLHISQLYLVYLRRIDRLSSSVEAKLHASVRNEELIKMLNLEKSLVYFSTSLKGDEVTLNKIAQGRIIPLYEEDQDLLEDVLVEIHQAIEMANIYSNTLSGTMDAFASIISNNLNIVMKVLSVITIVMAIPNIVFGFYGMNVALPLEGAPLFDNWVFPLLLAAVACLVAAWIFKRKGMWH</sequence>
<proteinExistence type="inferred from homology"/>
<evidence type="ECO:0000256" key="2">
    <source>
        <dbReference type="ARBA" id="ARBA00009765"/>
    </source>
</evidence>
<dbReference type="SUPFAM" id="SSF144083">
    <property type="entry name" value="Magnesium transport protein CorA, transmembrane region"/>
    <property type="match status" value="1"/>
</dbReference>
<dbReference type="PANTHER" id="PTHR47891:SF2">
    <property type="entry name" value="MAGNESIUM AND COBALT TRANSPORTER"/>
    <property type="match status" value="1"/>
</dbReference>
<dbReference type="InterPro" id="IPR045863">
    <property type="entry name" value="CorA_TM1_TM2"/>
</dbReference>
<dbReference type="EMBL" id="JACSNQ010000001">
    <property type="protein sequence ID" value="MBM6773950.1"/>
    <property type="molecule type" value="Genomic_DNA"/>
</dbReference>
<evidence type="ECO:0000256" key="5">
    <source>
        <dbReference type="ARBA" id="ARBA00023136"/>
    </source>
</evidence>
<keyword evidence="5 6" id="KW-0472">Membrane</keyword>
<evidence type="ECO:0000256" key="1">
    <source>
        <dbReference type="ARBA" id="ARBA00004141"/>
    </source>
</evidence>
<gene>
    <name evidence="7" type="ORF">H9X80_00005</name>
</gene>
<organism evidence="7 8">
    <name type="scientific">Olsenella profusa</name>
    <dbReference type="NCBI Taxonomy" id="138595"/>
    <lineage>
        <taxon>Bacteria</taxon>
        <taxon>Bacillati</taxon>
        <taxon>Actinomycetota</taxon>
        <taxon>Coriobacteriia</taxon>
        <taxon>Coriobacteriales</taxon>
        <taxon>Atopobiaceae</taxon>
        <taxon>Olsenella</taxon>
    </lineage>
</organism>
<dbReference type="CDD" id="cd12827">
    <property type="entry name" value="EcCorA_ZntB-like_u2"/>
    <property type="match status" value="1"/>
</dbReference>
<accession>A0ABS2EZA8</accession>
<keyword evidence="8" id="KW-1185">Reference proteome</keyword>
<dbReference type="SUPFAM" id="SSF143865">
    <property type="entry name" value="CorA soluble domain-like"/>
    <property type="match status" value="1"/>
</dbReference>
<dbReference type="Pfam" id="PF01544">
    <property type="entry name" value="CorA"/>
    <property type="match status" value="1"/>
</dbReference>
<dbReference type="Gene3D" id="3.30.460.20">
    <property type="entry name" value="CorA soluble domain-like"/>
    <property type="match status" value="1"/>
</dbReference>
<name>A0ABS2EZA8_9ACTN</name>
<evidence type="ECO:0000256" key="6">
    <source>
        <dbReference type="SAM" id="Phobius"/>
    </source>
</evidence>
<feature type="transmembrane region" description="Helical" evidence="6">
    <location>
        <begin position="299"/>
        <end position="317"/>
    </location>
</feature>
<dbReference type="InterPro" id="IPR045861">
    <property type="entry name" value="CorA_cytoplasmic_dom"/>
</dbReference>
<keyword evidence="3 6" id="KW-0812">Transmembrane</keyword>
<feature type="transmembrane region" description="Helical" evidence="6">
    <location>
        <begin position="260"/>
        <end position="279"/>
    </location>
</feature>
<evidence type="ECO:0000313" key="7">
    <source>
        <dbReference type="EMBL" id="MBM6773950.1"/>
    </source>
</evidence>
<protein>
    <submittedName>
        <fullName evidence="7">Magnesium transporter CorA family protein</fullName>
    </submittedName>
</protein>
<dbReference type="Proteomes" id="UP000712527">
    <property type="component" value="Unassembled WGS sequence"/>
</dbReference>
<comment type="subcellular location">
    <subcellularLocation>
        <location evidence="1">Membrane</location>
        <topology evidence="1">Multi-pass membrane protein</topology>
    </subcellularLocation>
</comment>
<evidence type="ECO:0000256" key="4">
    <source>
        <dbReference type="ARBA" id="ARBA00022989"/>
    </source>
</evidence>
<dbReference type="Gene3D" id="1.20.58.340">
    <property type="entry name" value="Magnesium transport protein CorA, transmembrane region"/>
    <property type="match status" value="2"/>
</dbReference>
<reference evidence="7 8" key="1">
    <citation type="journal article" date="2021" name="Sci. Rep.">
        <title>The distribution of antibiotic resistance genes in chicken gut microbiota commensals.</title>
        <authorList>
            <person name="Juricova H."/>
            <person name="Matiasovicova J."/>
            <person name="Kubasova T."/>
            <person name="Cejkova D."/>
            <person name="Rychlik I."/>
        </authorList>
    </citation>
    <scope>NUCLEOTIDE SEQUENCE [LARGE SCALE GENOMIC DNA]</scope>
    <source>
        <strain evidence="7 8">An794</strain>
    </source>
</reference>
<comment type="similarity">
    <text evidence="2">Belongs to the CorA metal ion transporter (MIT) (TC 1.A.35) family.</text>
</comment>
<evidence type="ECO:0000256" key="3">
    <source>
        <dbReference type="ARBA" id="ARBA00022692"/>
    </source>
</evidence>
<dbReference type="InterPro" id="IPR047199">
    <property type="entry name" value="CorA-like"/>
</dbReference>